<dbReference type="InterPro" id="IPR012834">
    <property type="entry name" value="FlgG_G_neg"/>
</dbReference>
<evidence type="ECO:0000256" key="4">
    <source>
        <dbReference type="ARBA" id="ARBA00023143"/>
    </source>
</evidence>
<accession>A0A3D4V3T4</accession>
<dbReference type="InterPro" id="IPR001444">
    <property type="entry name" value="Flag_bb_rod_N"/>
</dbReference>
<dbReference type="NCBIfam" id="TIGR03506">
    <property type="entry name" value="FlgEFG_subfam"/>
    <property type="match status" value="2"/>
</dbReference>
<dbReference type="InterPro" id="IPR037925">
    <property type="entry name" value="FlgE/F/G-like"/>
</dbReference>
<evidence type="ECO:0000259" key="7">
    <source>
        <dbReference type="Pfam" id="PF00460"/>
    </source>
</evidence>
<dbReference type="InterPro" id="IPR053967">
    <property type="entry name" value="LlgE_F_G-like_D1"/>
</dbReference>
<dbReference type="Proteomes" id="UP000264071">
    <property type="component" value="Unassembled WGS sequence"/>
</dbReference>
<keyword evidence="10" id="KW-0969">Cilium</keyword>
<comment type="subcellular location">
    <subcellularLocation>
        <location evidence="1 6">Bacterial flagellum basal body</location>
    </subcellularLocation>
</comment>
<comment type="caution">
    <text evidence="10">The sequence shown here is derived from an EMBL/GenBank/DDBJ whole genome shotgun (WGS) entry which is preliminary data.</text>
</comment>
<evidence type="ECO:0000259" key="9">
    <source>
        <dbReference type="Pfam" id="PF22692"/>
    </source>
</evidence>
<evidence type="ECO:0000256" key="5">
    <source>
        <dbReference type="NCBIfam" id="TIGR02488"/>
    </source>
</evidence>
<feature type="domain" description="Flagellar basal body rod protein N-terminal" evidence="7">
    <location>
        <begin position="5"/>
        <end position="35"/>
    </location>
</feature>
<dbReference type="PANTHER" id="PTHR30435">
    <property type="entry name" value="FLAGELLAR PROTEIN"/>
    <property type="match status" value="1"/>
</dbReference>
<dbReference type="NCBIfam" id="TIGR02488">
    <property type="entry name" value="flgG_G_neg"/>
    <property type="match status" value="1"/>
</dbReference>
<dbReference type="GO" id="GO:0071978">
    <property type="term" value="P:bacterial-type flagellum-dependent swarming motility"/>
    <property type="evidence" value="ECO:0007669"/>
    <property type="project" value="TreeGrafter"/>
</dbReference>
<dbReference type="InterPro" id="IPR010930">
    <property type="entry name" value="Flg_bb/hook_C_dom"/>
</dbReference>
<dbReference type="Pfam" id="PF00460">
    <property type="entry name" value="Flg_bb_rod"/>
    <property type="match status" value="1"/>
</dbReference>
<keyword evidence="10" id="KW-0966">Cell projection</keyword>
<evidence type="ECO:0000256" key="1">
    <source>
        <dbReference type="ARBA" id="ARBA00004117"/>
    </source>
</evidence>
<evidence type="ECO:0000259" key="8">
    <source>
        <dbReference type="Pfam" id="PF06429"/>
    </source>
</evidence>
<dbReference type="Pfam" id="PF22692">
    <property type="entry name" value="LlgE_F_G_D1"/>
    <property type="match status" value="1"/>
</dbReference>
<evidence type="ECO:0000256" key="6">
    <source>
        <dbReference type="RuleBase" id="RU362116"/>
    </source>
</evidence>
<feature type="domain" description="Flagellar hook protein FlgE/F/G-like D1" evidence="9">
    <location>
        <begin position="96"/>
        <end position="159"/>
    </location>
</feature>
<comment type="similarity">
    <text evidence="2 6">Belongs to the flagella basal body rod proteins family.</text>
</comment>
<sequence length="262" mass="28039">MDPALRAAATGMMAQQTRTEVIAHNLANVNTPGFKRSRAHFEDLLYQTVQGQQVLGENDTQITPAIQVGRGTRLAGVQRLHEQGPIEETGRNLDIAIEGEGFFQIQLPSGETAYSRDGSLQISDQGVLVTSAGYALQPPVRIPDDASEFTVSATGVVSVRRGNDIQPTEIGRIELARFANPSGLLSLGQNLLAPTAASGQPVVGYPNDAGMGRLQQNSLEGSNVEIVQEMVEMIAAMRAYEINSKAIKTADEMGQIANNIAR</sequence>
<dbReference type="OMA" id="RGYEMNA"/>
<dbReference type="InterPro" id="IPR020013">
    <property type="entry name" value="Flagellar_FlgE/F/G"/>
</dbReference>
<proteinExistence type="inferred from homology"/>
<gene>
    <name evidence="10" type="primary">flgG</name>
    <name evidence="10" type="ORF">DGD08_00980</name>
</gene>
<dbReference type="GO" id="GO:0009426">
    <property type="term" value="C:bacterial-type flagellum basal body, distal rod"/>
    <property type="evidence" value="ECO:0007669"/>
    <property type="project" value="UniProtKB-UniRule"/>
</dbReference>
<evidence type="ECO:0000256" key="3">
    <source>
        <dbReference type="ARBA" id="ARBA00017948"/>
    </source>
</evidence>
<name>A0A3D4V3T4_9BACT</name>
<evidence type="ECO:0000313" key="11">
    <source>
        <dbReference type="Proteomes" id="UP000264071"/>
    </source>
</evidence>
<dbReference type="EMBL" id="DPIY01000001">
    <property type="protein sequence ID" value="HCT55763.1"/>
    <property type="molecule type" value="Genomic_DNA"/>
</dbReference>
<dbReference type="SUPFAM" id="SSF117143">
    <property type="entry name" value="Flagellar hook protein flgE"/>
    <property type="match status" value="1"/>
</dbReference>
<reference evidence="10 11" key="1">
    <citation type="journal article" date="2018" name="Nat. Biotechnol.">
        <title>A standardized bacterial taxonomy based on genome phylogeny substantially revises the tree of life.</title>
        <authorList>
            <person name="Parks D.H."/>
            <person name="Chuvochina M."/>
            <person name="Waite D.W."/>
            <person name="Rinke C."/>
            <person name="Skarshewski A."/>
            <person name="Chaumeil P.A."/>
            <person name="Hugenholtz P."/>
        </authorList>
    </citation>
    <scope>NUCLEOTIDE SEQUENCE [LARGE SCALE GENOMIC DNA]</scope>
    <source>
        <strain evidence="10">UBA8844</strain>
    </source>
</reference>
<dbReference type="AlphaFoldDB" id="A0A3D4V3T4"/>
<dbReference type="Pfam" id="PF06429">
    <property type="entry name" value="Flg_bbr_C"/>
    <property type="match status" value="1"/>
</dbReference>
<organism evidence="10 11">
    <name type="scientific">Gemmatimonas aurantiaca</name>
    <dbReference type="NCBI Taxonomy" id="173480"/>
    <lineage>
        <taxon>Bacteria</taxon>
        <taxon>Pseudomonadati</taxon>
        <taxon>Gemmatimonadota</taxon>
        <taxon>Gemmatimonadia</taxon>
        <taxon>Gemmatimonadales</taxon>
        <taxon>Gemmatimonadaceae</taxon>
        <taxon>Gemmatimonas</taxon>
    </lineage>
</organism>
<keyword evidence="10" id="KW-0282">Flagellum</keyword>
<evidence type="ECO:0000256" key="2">
    <source>
        <dbReference type="ARBA" id="ARBA00009677"/>
    </source>
</evidence>
<dbReference type="PANTHER" id="PTHR30435:SF19">
    <property type="entry name" value="FLAGELLAR BASAL-BODY ROD PROTEIN FLGG"/>
    <property type="match status" value="1"/>
</dbReference>
<keyword evidence="4 6" id="KW-0975">Bacterial flagellum</keyword>
<feature type="domain" description="Flagellar basal-body/hook protein C-terminal" evidence="8">
    <location>
        <begin position="215"/>
        <end position="260"/>
    </location>
</feature>
<protein>
    <recommendedName>
        <fullName evidence="3 5">Flagellar basal-body rod protein FlgG</fullName>
    </recommendedName>
</protein>
<evidence type="ECO:0000313" key="10">
    <source>
        <dbReference type="EMBL" id="HCT55763.1"/>
    </source>
</evidence>